<evidence type="ECO:0000256" key="5">
    <source>
        <dbReference type="ARBA" id="ARBA00022614"/>
    </source>
</evidence>
<evidence type="ECO:0000256" key="3">
    <source>
        <dbReference type="ARBA" id="ARBA00009592"/>
    </source>
</evidence>
<comment type="similarity">
    <text evidence="2">Belongs to the FPP/GGPP synthase family.</text>
</comment>
<keyword evidence="7" id="KW-0732">Signal</keyword>
<sequence length="955" mass="107073">MMHFKGSKESSKLLKRRITTVVILQNLSRVPIAIANVYSVVVIWFHSDASLEFIHVQETASLLEGFVVVGAILGGAKYDQVERLRKFARCIGLLFRVVDDILDVTKSSQELGKTAGKDLVADKTTYPKLLGIEKSREFADQLNKEAQVQLAEFDIEKFKQSLIDSKSNRLSSWTGEDCCAWKGVVCSKSTGHVIKLDLRNPTFFDETEIDFYSEYRYLNFRNNCLGGQLNPSLVNLKYLQHLDLSVNDFSEPTISTFLGLLKNLRYLILSDTRLAGEIPHHLGNLSSLQVLDLSFTPRGFFALHNSLTTKNLWWMVRLSSLKRLYLSGVFIRDPSWLSAITMLPSLTSLELASCGIQTIPDHLSQVNLTSLASLDLSENALNSSIPFWLFNLTDLEQLNLRSNIIHGPINDAFEAMTSLVYLDLNGNFINASISKSLCNMSSLGYMDLGYNDFEGSIPSEIGHLAQLTALILSYYKLKGFVPSSLGQLKKLQILDISSNMLTGVLSELHFEKLKQLTILSTYDNHDLALNFSSSWIPPFQLQYIHMRNMKIGPRFPTWLQNQRELQELNLRGTNILDTIPNWQTNHGLRRMRLNSNKFEGSLTSFPPDIMELDLSGNCLKGNVPIPDDLSNNQLSGRLPSCLGNWRYLEELNSANNSLCGQIPGSLDDLGNLVILHLNRNKFNGWIGLLRPNFKSLQFFDLSENGLEDFIPAWIGEKLLGLKFLRLESNNFQGGISHKLYQLTMLQVLNLAENNLTGSIPHCFNNFSMMLNDTPGGLLFIGDRTATTLSDFIKGRKVEFTFNLHLESLNLSVNQLFGGIPPSLSAINSLSYVNVSYNNLSGRIPSGNQLQTLNDPSTYQGNRGLYGKLLLNNCSGDTNIPAAFYDKGHHESDHVEWFCAGIGTGFAIGLVGVLGVLHFKKSWRYAYFKFVENAHNRLCVMIALKASQLHRGISTD</sequence>
<evidence type="ECO:0000256" key="2">
    <source>
        <dbReference type="ARBA" id="ARBA00006706"/>
    </source>
</evidence>
<dbReference type="PANTHER" id="PTHR48063:SF112">
    <property type="entry name" value="RECEPTOR LIKE PROTEIN 30-LIKE"/>
    <property type="match status" value="1"/>
</dbReference>
<comment type="similarity">
    <text evidence="3">Belongs to the RLP family.</text>
</comment>
<keyword evidence="4" id="KW-1003">Cell membrane</keyword>
<protein>
    <recommendedName>
        <fullName evidence="13">Leucine-rich repeat-containing N-terminal plant-type domain-containing protein</fullName>
    </recommendedName>
</protein>
<evidence type="ECO:0000256" key="7">
    <source>
        <dbReference type="ARBA" id="ARBA00022729"/>
    </source>
</evidence>
<evidence type="ECO:0000256" key="1">
    <source>
        <dbReference type="ARBA" id="ARBA00004251"/>
    </source>
</evidence>
<dbReference type="Gene3D" id="3.80.10.10">
    <property type="entry name" value="Ribonuclease Inhibitor"/>
    <property type="match status" value="4"/>
</dbReference>
<dbReference type="InterPro" id="IPR032675">
    <property type="entry name" value="LRR_dom_sf"/>
</dbReference>
<keyword evidence="10 12" id="KW-0472">Membrane</keyword>
<keyword evidence="6 12" id="KW-0812">Transmembrane</keyword>
<evidence type="ECO:0000256" key="12">
    <source>
        <dbReference type="SAM" id="Phobius"/>
    </source>
</evidence>
<dbReference type="InterPro" id="IPR046956">
    <property type="entry name" value="RLP23-like"/>
</dbReference>
<comment type="subcellular location">
    <subcellularLocation>
        <location evidence="1">Cell membrane</location>
        <topology evidence="1">Single-pass type I membrane protein</topology>
    </subcellularLocation>
</comment>
<evidence type="ECO:0000313" key="14">
    <source>
        <dbReference type="EMBL" id="KAL3535005.1"/>
    </source>
</evidence>
<dbReference type="SUPFAM" id="SSF48576">
    <property type="entry name" value="Terpenoid synthases"/>
    <property type="match status" value="1"/>
</dbReference>
<dbReference type="Gene3D" id="1.10.600.10">
    <property type="entry name" value="Farnesyl Diphosphate Synthase"/>
    <property type="match status" value="1"/>
</dbReference>
<dbReference type="CDD" id="cd00867">
    <property type="entry name" value="Trans_IPPS"/>
    <property type="match status" value="1"/>
</dbReference>
<feature type="domain" description="Leucine-rich repeat-containing N-terminal plant-type" evidence="13">
    <location>
        <begin position="157"/>
        <end position="187"/>
    </location>
</feature>
<comment type="caution">
    <text evidence="14">The sequence shown here is derived from an EMBL/GenBank/DDBJ whole genome shotgun (WGS) entry which is preliminary data.</text>
</comment>
<gene>
    <name evidence="14" type="ORF">ACH5RR_003466</name>
</gene>
<keyword evidence="8" id="KW-0677">Repeat</keyword>
<organism evidence="14 15">
    <name type="scientific">Cinchona calisaya</name>
    <dbReference type="NCBI Taxonomy" id="153742"/>
    <lineage>
        <taxon>Eukaryota</taxon>
        <taxon>Viridiplantae</taxon>
        <taxon>Streptophyta</taxon>
        <taxon>Embryophyta</taxon>
        <taxon>Tracheophyta</taxon>
        <taxon>Spermatophyta</taxon>
        <taxon>Magnoliopsida</taxon>
        <taxon>eudicotyledons</taxon>
        <taxon>Gunneridae</taxon>
        <taxon>Pentapetalae</taxon>
        <taxon>asterids</taxon>
        <taxon>lamiids</taxon>
        <taxon>Gentianales</taxon>
        <taxon>Rubiaceae</taxon>
        <taxon>Cinchonoideae</taxon>
        <taxon>Cinchoneae</taxon>
        <taxon>Cinchona</taxon>
    </lineage>
</organism>
<dbReference type="SUPFAM" id="SSF52058">
    <property type="entry name" value="L domain-like"/>
    <property type="match status" value="3"/>
</dbReference>
<dbReference type="Pfam" id="PF00560">
    <property type="entry name" value="LRR_1"/>
    <property type="match status" value="4"/>
</dbReference>
<evidence type="ECO:0000256" key="9">
    <source>
        <dbReference type="ARBA" id="ARBA00022989"/>
    </source>
</evidence>
<keyword evidence="15" id="KW-1185">Reference proteome</keyword>
<dbReference type="InterPro" id="IPR008949">
    <property type="entry name" value="Isoprenoid_synthase_dom_sf"/>
</dbReference>
<evidence type="ECO:0000256" key="4">
    <source>
        <dbReference type="ARBA" id="ARBA00022475"/>
    </source>
</evidence>
<dbReference type="InterPro" id="IPR003591">
    <property type="entry name" value="Leu-rich_rpt_typical-subtyp"/>
</dbReference>
<dbReference type="GO" id="GO:0005886">
    <property type="term" value="C:plasma membrane"/>
    <property type="evidence" value="ECO:0007669"/>
    <property type="project" value="UniProtKB-SubCell"/>
</dbReference>
<keyword evidence="5" id="KW-0433">Leucine-rich repeat</keyword>
<feature type="transmembrane region" description="Helical" evidence="12">
    <location>
        <begin position="894"/>
        <end position="918"/>
    </location>
</feature>
<keyword evidence="11" id="KW-0325">Glycoprotein</keyword>
<evidence type="ECO:0000259" key="13">
    <source>
        <dbReference type="Pfam" id="PF08263"/>
    </source>
</evidence>
<evidence type="ECO:0000256" key="11">
    <source>
        <dbReference type="ARBA" id="ARBA00023180"/>
    </source>
</evidence>
<evidence type="ECO:0000256" key="6">
    <source>
        <dbReference type="ARBA" id="ARBA00022692"/>
    </source>
</evidence>
<dbReference type="SMART" id="SM00369">
    <property type="entry name" value="LRR_TYP"/>
    <property type="match status" value="9"/>
</dbReference>
<evidence type="ECO:0000313" key="15">
    <source>
        <dbReference type="Proteomes" id="UP001630127"/>
    </source>
</evidence>
<evidence type="ECO:0000256" key="8">
    <source>
        <dbReference type="ARBA" id="ARBA00022737"/>
    </source>
</evidence>
<dbReference type="Pfam" id="PF00348">
    <property type="entry name" value="polyprenyl_synt"/>
    <property type="match status" value="1"/>
</dbReference>
<dbReference type="InterPro" id="IPR013210">
    <property type="entry name" value="LRR_N_plant-typ"/>
</dbReference>
<dbReference type="InterPro" id="IPR000092">
    <property type="entry name" value="Polyprenyl_synt"/>
</dbReference>
<dbReference type="GO" id="GO:0051707">
    <property type="term" value="P:response to other organism"/>
    <property type="evidence" value="ECO:0007669"/>
    <property type="project" value="UniProtKB-ARBA"/>
</dbReference>
<dbReference type="AlphaFoldDB" id="A0ABD3AUZ0"/>
<dbReference type="FunFam" id="3.80.10.10:FF:000383">
    <property type="entry name" value="Leucine-rich repeat receptor protein kinase EMS1"/>
    <property type="match status" value="1"/>
</dbReference>
<dbReference type="Pfam" id="PF08263">
    <property type="entry name" value="LRRNT_2"/>
    <property type="match status" value="1"/>
</dbReference>
<accession>A0ABD3AUZ0</accession>
<name>A0ABD3AUZ0_9GENT</name>
<proteinExistence type="inferred from homology"/>
<reference evidence="14 15" key="1">
    <citation type="submission" date="2024-11" db="EMBL/GenBank/DDBJ databases">
        <title>A near-complete genome assembly of Cinchona calisaya.</title>
        <authorList>
            <person name="Lian D.C."/>
            <person name="Zhao X.W."/>
            <person name="Wei L."/>
        </authorList>
    </citation>
    <scope>NUCLEOTIDE SEQUENCE [LARGE SCALE GENOMIC DNA]</scope>
    <source>
        <tissue evidence="14">Nenye</tissue>
    </source>
</reference>
<evidence type="ECO:0000256" key="10">
    <source>
        <dbReference type="ARBA" id="ARBA00023136"/>
    </source>
</evidence>
<dbReference type="EMBL" id="JBJUIK010000002">
    <property type="protein sequence ID" value="KAL3535005.1"/>
    <property type="molecule type" value="Genomic_DNA"/>
</dbReference>
<dbReference type="Pfam" id="PF13855">
    <property type="entry name" value="LRR_8"/>
    <property type="match status" value="1"/>
</dbReference>
<dbReference type="InterPro" id="IPR001611">
    <property type="entry name" value="Leu-rich_rpt"/>
</dbReference>
<dbReference type="PANTHER" id="PTHR48063">
    <property type="entry name" value="LRR RECEPTOR-LIKE KINASE"/>
    <property type="match status" value="1"/>
</dbReference>
<keyword evidence="9 12" id="KW-1133">Transmembrane helix</keyword>
<dbReference type="Proteomes" id="UP001630127">
    <property type="component" value="Unassembled WGS sequence"/>
</dbReference>
<dbReference type="GO" id="GO:0006952">
    <property type="term" value="P:defense response"/>
    <property type="evidence" value="ECO:0007669"/>
    <property type="project" value="UniProtKB-ARBA"/>
</dbReference>